<dbReference type="AlphaFoldDB" id="A0A9P8LQ18"/>
<evidence type="ECO:0000313" key="2">
    <source>
        <dbReference type="Proteomes" id="UP000018208"/>
    </source>
</evidence>
<keyword evidence="2" id="KW-1185">Reference proteome</keyword>
<comment type="caution">
    <text evidence="1">The sequence shown here is derived from an EMBL/GenBank/DDBJ whole genome shotgun (WGS) entry which is preliminary data.</text>
</comment>
<dbReference type="RefSeq" id="XP_067762859.1">
    <property type="nucleotide sequence ID" value="XM_067910103.1"/>
</dbReference>
<proteinExistence type="predicted"/>
<sequence>MYLNVILYNTSTCNFLGSGISPRTSSLTFDSNSGSPIQIKFVKQLRANGAWSIKQGRGALLSRRTGCKNRAIQNSSEGKVLCVAAATFSILRNDVVPQRMRVQPFCAKLK</sequence>
<evidence type="ECO:0000313" key="1">
    <source>
        <dbReference type="EMBL" id="KAH0572086.1"/>
    </source>
</evidence>
<dbReference type="EMBL" id="AUWU02000006">
    <property type="protein sequence ID" value="KAH0572086.1"/>
    <property type="molecule type" value="Genomic_DNA"/>
</dbReference>
<dbReference type="Proteomes" id="UP000018208">
    <property type="component" value="Unassembled WGS sequence"/>
</dbReference>
<gene>
    <name evidence="1" type="ORF">SS50377_26293</name>
</gene>
<name>A0A9P8LQ18_9EUKA</name>
<reference evidence="1 2" key="1">
    <citation type="journal article" date="2014" name="PLoS Genet.">
        <title>The Genome of Spironucleus salmonicida Highlights a Fish Pathogen Adapted to Fluctuating Environments.</title>
        <authorList>
            <person name="Xu F."/>
            <person name="Jerlstrom-Hultqvist J."/>
            <person name="Einarsson E."/>
            <person name="Astvaldsson A."/>
            <person name="Svard S.G."/>
            <person name="Andersson J.O."/>
        </authorList>
    </citation>
    <scope>NUCLEOTIDE SEQUENCE [LARGE SCALE GENOMIC DNA]</scope>
    <source>
        <strain evidence="1 2">ATCC 50377</strain>
    </source>
</reference>
<organism evidence="1 2">
    <name type="scientific">Spironucleus salmonicida</name>
    <dbReference type="NCBI Taxonomy" id="348837"/>
    <lineage>
        <taxon>Eukaryota</taxon>
        <taxon>Metamonada</taxon>
        <taxon>Diplomonadida</taxon>
        <taxon>Hexamitidae</taxon>
        <taxon>Hexamitinae</taxon>
        <taxon>Spironucleus</taxon>
    </lineage>
</organism>
<dbReference type="KEGG" id="ssao:94300316"/>
<accession>A0A9P8LQ18</accession>
<protein>
    <submittedName>
        <fullName evidence="1">Uncharacterized protein</fullName>
    </submittedName>
</protein>
<dbReference type="GeneID" id="94300316"/>